<evidence type="ECO:0000256" key="14">
    <source>
        <dbReference type="ARBA" id="ARBA00030801"/>
    </source>
</evidence>
<reference evidence="19" key="2">
    <citation type="submission" date="2014-03" db="EMBL/GenBank/DDBJ databases">
        <authorList>
            <person name="Genoscope - CEA"/>
        </authorList>
    </citation>
    <scope>NUCLEOTIDE SEQUENCE</scope>
</reference>
<evidence type="ECO:0000256" key="13">
    <source>
        <dbReference type="ARBA" id="ARBA00023242"/>
    </source>
</evidence>
<sequence length="1414" mass="155657">MNTAREVKQLQKAKSKAQSNNNLSEEASLCNQLGEVLSRNGDYGAAIEEHRQELQISTAMHDVIGRAVANRKIGECYAEMGNIEAALKHQRCHLDLARSVNDHAEEQRALATIGRTFLFRYESDQSRDSLKQAEDAFRKSMAIVDKELEGSVAALELSEMRARLYLNLGLVCDHLGEPKQCSEYIRLSVYIAEKNQLLEDLYRANLNLGNIYFRNGHHSNALRSLEQAKECARKIKDKFSESECFHSIGKVQLSLGDFVAARRSLKKAFSLGSQQDVDREAVKKAFKQAIRGSQLEEAAGELGDEWRSQEAVGLAEQLGDLYCKVGCYRKALDAYRTQVKTSHSLSPTQSPLPVSHPSTFSWQAFPALFPRGASVDLVEDEFRLYQATTFERSLGNMRTDQAWREIGTMRGEGSLIYSHLFRLLRTNTQSRFQEQNPVQSLPQYRHAVQELFATEKSTLMLCCNKGPLCVLSHYILLGTIIICVSGMLSRRKYSNLLKTRFGTILELRSDSQTERARALRGGENPNSVHELKPQFAARVCILTLICFSLSLFSLSDVVALLLERGADINDPGGSLCEGVTPLHDALNCGHFQAARLLVERGASVTVRNAKGETPLDSLRLWQRMYRRELDQEARHELSSTEELLRRALAGLVPTAPAPPKPFVALQDSQLFDAENSEPLIPTRGHHSSTNNQPRTRSPKESAVPPIPKPRHSNGTAGPQQRHRGTEASILFGDDSSSSDHSDLDGAVSPLRPVRPRRRFRAAPQEVPPSQETSSSVPEARESAVPSVFGREEYHSTIRSLGSAKTRLLSQSLPQFSSTPAVSSNSRPALVPEEEYLIDDWLENDMGNVHPKKKRRVGEEQNGRRDLNMMSSGARSQNCRSTTTEMVSRVSTSSSRGPPLRGMPRQVKMTQLSGMVMLGRREVSRAQSPTVTDDDDPQASTPPQTRYSTQQVPNQTVAAPMLAPIRMRVRVQSNVFLIPVPHSEADSCTVSWLCEQAAQRYYQACGLLPRLSLQKEGALLSPQDLLLAVLHTNEEVVAEVCSWDLPPLPERYKKACRSLAVEENKRVARLCEVQDGSPSVSVCGLSLPSSSLSPLLRALKLQASLTQLQLSGNRLHDDLFPELVATAVTMPRLRHLDVSSNHITGEGLKKAANALEGQTQPAFPCLEELDLSVNPLGDGLSQALSCLLSACPLLASISLQACNLTARCLQQHRLLLARALAGTGHLKSVNLSHNALGSTGFELVLKTLPLHCLTHLHLSAIRCGPADHPALEHLTSVLSQDDCSLTHLSLGGNGLTDNSVATLARCLPVCPSVVSVDLSGNPAVTSAGLYSLLSALRDAQRPLTHLNLQGCQVAGPWDSCSLDGLSEQVQDLRLCSQRLNKLDREVLQQTWGQRTPVGHFLSRDAKCLLTVAPSL</sequence>
<dbReference type="PaxDb" id="8022-A0A060VYB4"/>
<dbReference type="SMART" id="SM00028">
    <property type="entry name" value="TPR"/>
    <property type="match status" value="6"/>
</dbReference>
<dbReference type="STRING" id="8022.A0A060VYB4"/>
<organism evidence="19 20">
    <name type="scientific">Oncorhynchus mykiss</name>
    <name type="common">Rainbow trout</name>
    <name type="synonym">Salmo gairdneri</name>
    <dbReference type="NCBI Taxonomy" id="8022"/>
    <lineage>
        <taxon>Eukaryota</taxon>
        <taxon>Metazoa</taxon>
        <taxon>Chordata</taxon>
        <taxon>Craniata</taxon>
        <taxon>Vertebrata</taxon>
        <taxon>Euteleostomi</taxon>
        <taxon>Actinopterygii</taxon>
        <taxon>Neopterygii</taxon>
        <taxon>Teleostei</taxon>
        <taxon>Protacanthopterygii</taxon>
        <taxon>Salmoniformes</taxon>
        <taxon>Salmonidae</taxon>
        <taxon>Salmoninae</taxon>
        <taxon>Oncorhynchus</taxon>
    </lineage>
</organism>
<dbReference type="InterPro" id="IPR001611">
    <property type="entry name" value="Leu-rich_rpt"/>
</dbReference>
<feature type="compositionally biased region" description="Basic and acidic residues" evidence="17">
    <location>
        <begin position="856"/>
        <end position="866"/>
    </location>
</feature>
<comment type="subcellular location">
    <subcellularLocation>
        <location evidence="2">Chromosome</location>
    </subcellularLocation>
    <subcellularLocation>
        <location evidence="1">Nucleus</location>
    </subcellularLocation>
</comment>
<dbReference type="Proteomes" id="UP000193380">
    <property type="component" value="Unassembled WGS sequence"/>
</dbReference>
<feature type="transmembrane region" description="Helical" evidence="18">
    <location>
        <begin position="539"/>
        <end position="562"/>
    </location>
</feature>
<feature type="compositionally biased region" description="Polar residues" evidence="17">
    <location>
        <begin position="937"/>
        <end position="951"/>
    </location>
</feature>
<dbReference type="Pfam" id="PF13424">
    <property type="entry name" value="TPR_12"/>
    <property type="match status" value="2"/>
</dbReference>
<feature type="region of interest" description="Disordered" evidence="17">
    <location>
        <begin position="851"/>
        <end position="903"/>
    </location>
</feature>
<evidence type="ECO:0000256" key="1">
    <source>
        <dbReference type="ARBA" id="ARBA00004123"/>
    </source>
</evidence>
<keyword evidence="9" id="KW-0802">TPR repeat</keyword>
<dbReference type="InterPro" id="IPR019734">
    <property type="entry name" value="TPR_rpt"/>
</dbReference>
<protein>
    <recommendedName>
        <fullName evidence="4">Tonsoku-like protein</fullName>
    </recommendedName>
    <alternativeName>
        <fullName evidence="15">NF-kappa-B inhibitor-like protein 2</fullName>
    </alternativeName>
    <alternativeName>
        <fullName evidence="14">Nuclear factor of kappa light polypeptide gene enhancer in B-cells inhibitor-like 2</fullName>
    </alternativeName>
</protein>
<feature type="compositionally biased region" description="Polar residues" evidence="17">
    <location>
        <begin position="767"/>
        <end position="776"/>
    </location>
</feature>
<evidence type="ECO:0000256" key="18">
    <source>
        <dbReference type="SAM" id="Phobius"/>
    </source>
</evidence>
<evidence type="ECO:0000313" key="19">
    <source>
        <dbReference type="EMBL" id="CDQ57999.1"/>
    </source>
</evidence>
<dbReference type="GO" id="GO:0031297">
    <property type="term" value="P:replication fork processing"/>
    <property type="evidence" value="ECO:0007669"/>
    <property type="project" value="TreeGrafter"/>
</dbReference>
<evidence type="ECO:0000256" key="3">
    <source>
        <dbReference type="ARBA" id="ARBA00010999"/>
    </source>
</evidence>
<dbReference type="GO" id="GO:0000724">
    <property type="term" value="P:double-strand break repair via homologous recombination"/>
    <property type="evidence" value="ECO:0007669"/>
    <property type="project" value="TreeGrafter"/>
</dbReference>
<evidence type="ECO:0000256" key="7">
    <source>
        <dbReference type="ARBA" id="ARBA00022737"/>
    </source>
</evidence>
<evidence type="ECO:0000256" key="12">
    <source>
        <dbReference type="ARBA" id="ARBA00023204"/>
    </source>
</evidence>
<evidence type="ECO:0000256" key="15">
    <source>
        <dbReference type="ARBA" id="ARBA00033240"/>
    </source>
</evidence>
<dbReference type="PANTHER" id="PTHR46358:SF1">
    <property type="entry name" value="TONSOKU-LIKE PROTEIN"/>
    <property type="match status" value="1"/>
</dbReference>
<dbReference type="InterPro" id="IPR006553">
    <property type="entry name" value="Leu-rich_rpt_Cys-con_subtyp"/>
</dbReference>
<proteinExistence type="inferred from homology"/>
<dbReference type="InterPro" id="IPR032675">
    <property type="entry name" value="LRR_dom_sf"/>
</dbReference>
<dbReference type="SMART" id="SM00368">
    <property type="entry name" value="LRR_RI"/>
    <property type="match status" value="3"/>
</dbReference>
<keyword evidence="7" id="KW-0677">Repeat</keyword>
<dbReference type="Pfam" id="PF13516">
    <property type="entry name" value="LRR_6"/>
    <property type="match status" value="3"/>
</dbReference>
<evidence type="ECO:0000256" key="8">
    <source>
        <dbReference type="ARBA" id="ARBA00022763"/>
    </source>
</evidence>
<keyword evidence="10" id="KW-0156">Chromatin regulator</keyword>
<keyword evidence="5" id="KW-0158">Chromosome</keyword>
<gene>
    <name evidence="19" type="ORF">GSONMT00076779001</name>
</gene>
<evidence type="ECO:0000256" key="9">
    <source>
        <dbReference type="ARBA" id="ARBA00022803"/>
    </source>
</evidence>
<evidence type="ECO:0000256" key="17">
    <source>
        <dbReference type="SAM" id="MobiDB-lite"/>
    </source>
</evidence>
<keyword evidence="8" id="KW-0227">DNA damage</keyword>
<keyword evidence="13" id="KW-0539">Nucleus</keyword>
<feature type="region of interest" description="Disordered" evidence="17">
    <location>
        <begin position="923"/>
        <end position="951"/>
    </location>
</feature>
<dbReference type="PROSITE" id="PS50297">
    <property type="entry name" value="ANK_REP_REGION"/>
    <property type="match status" value="1"/>
</dbReference>
<dbReference type="Pfam" id="PF13181">
    <property type="entry name" value="TPR_8"/>
    <property type="match status" value="1"/>
</dbReference>
<evidence type="ECO:0000256" key="11">
    <source>
        <dbReference type="ARBA" id="ARBA00023043"/>
    </source>
</evidence>
<dbReference type="Gene3D" id="1.25.40.20">
    <property type="entry name" value="Ankyrin repeat-containing domain"/>
    <property type="match status" value="1"/>
</dbReference>
<evidence type="ECO:0000256" key="2">
    <source>
        <dbReference type="ARBA" id="ARBA00004286"/>
    </source>
</evidence>
<keyword evidence="18" id="KW-0812">Transmembrane</keyword>
<dbReference type="InterPro" id="IPR002110">
    <property type="entry name" value="Ankyrin_rpt"/>
</dbReference>
<keyword evidence="12" id="KW-0234">DNA repair</keyword>
<feature type="transmembrane region" description="Helical" evidence="18">
    <location>
        <begin position="470"/>
        <end position="488"/>
    </location>
</feature>
<dbReference type="PANTHER" id="PTHR46358">
    <property type="entry name" value="TONSOKU-LIKE PROTEIN"/>
    <property type="match status" value="1"/>
</dbReference>
<evidence type="ECO:0000256" key="4">
    <source>
        <dbReference type="ARBA" id="ARBA00017829"/>
    </source>
</evidence>
<dbReference type="Gene3D" id="3.80.10.10">
    <property type="entry name" value="Ribonuclease Inhibitor"/>
    <property type="match status" value="2"/>
</dbReference>
<evidence type="ECO:0000313" key="20">
    <source>
        <dbReference type="Proteomes" id="UP000193380"/>
    </source>
</evidence>
<dbReference type="SUPFAM" id="SSF48452">
    <property type="entry name" value="TPR-like"/>
    <property type="match status" value="2"/>
</dbReference>
<comment type="similarity">
    <text evidence="3">Belongs to the Tonsoku family.</text>
</comment>
<dbReference type="PROSITE" id="PS50088">
    <property type="entry name" value="ANK_REPEAT"/>
    <property type="match status" value="1"/>
</dbReference>
<dbReference type="SUPFAM" id="SSF52047">
    <property type="entry name" value="RNI-like"/>
    <property type="match status" value="1"/>
</dbReference>
<dbReference type="GO" id="GO:0006325">
    <property type="term" value="P:chromatin organization"/>
    <property type="evidence" value="ECO:0007669"/>
    <property type="project" value="UniProtKB-KW"/>
</dbReference>
<dbReference type="InterPro" id="IPR011990">
    <property type="entry name" value="TPR-like_helical_dom_sf"/>
</dbReference>
<keyword evidence="18" id="KW-0472">Membrane</keyword>
<dbReference type="EMBL" id="FR904295">
    <property type="protein sequence ID" value="CDQ57999.1"/>
    <property type="molecule type" value="Genomic_DNA"/>
</dbReference>
<evidence type="ECO:0000256" key="10">
    <source>
        <dbReference type="ARBA" id="ARBA00022853"/>
    </source>
</evidence>
<name>A0A060VYB4_ONCMY</name>
<dbReference type="InterPro" id="IPR036770">
    <property type="entry name" value="Ankyrin_rpt-contain_sf"/>
</dbReference>
<dbReference type="GO" id="GO:0043596">
    <property type="term" value="C:nuclear replication fork"/>
    <property type="evidence" value="ECO:0007669"/>
    <property type="project" value="TreeGrafter"/>
</dbReference>
<dbReference type="Gene3D" id="1.25.40.10">
    <property type="entry name" value="Tetratricopeptide repeat domain"/>
    <property type="match status" value="1"/>
</dbReference>
<feature type="compositionally biased region" description="Polar residues" evidence="17">
    <location>
        <begin position="868"/>
        <end position="895"/>
    </location>
</feature>
<keyword evidence="6" id="KW-0433">Leucine-rich repeat</keyword>
<reference evidence="19" key="1">
    <citation type="journal article" date="2014" name="Nat. Commun.">
        <title>The rainbow trout genome provides novel insights into evolution after whole-genome duplication in vertebrates.</title>
        <authorList>
            <person name="Berthelot C."/>
            <person name="Brunet F."/>
            <person name="Chalopin D."/>
            <person name="Juanchich A."/>
            <person name="Bernard M."/>
            <person name="Noel B."/>
            <person name="Bento P."/>
            <person name="Da Silva C."/>
            <person name="Labadie K."/>
            <person name="Alberti A."/>
            <person name="Aury J.M."/>
            <person name="Louis A."/>
            <person name="Dehais P."/>
            <person name="Bardou P."/>
            <person name="Montfort J."/>
            <person name="Klopp C."/>
            <person name="Cabau C."/>
            <person name="Gaspin C."/>
            <person name="Thorgaard G.H."/>
            <person name="Boussaha M."/>
            <person name="Quillet E."/>
            <person name="Guyomard R."/>
            <person name="Galiana D."/>
            <person name="Bobe J."/>
            <person name="Volff J.N."/>
            <person name="Genet C."/>
            <person name="Wincker P."/>
            <person name="Jaillon O."/>
            <person name="Roest Crollius H."/>
            <person name="Guiguen Y."/>
        </authorList>
    </citation>
    <scope>NUCLEOTIDE SEQUENCE [LARGE SCALE GENOMIC DNA]</scope>
</reference>
<accession>A0A060VYB4</accession>
<keyword evidence="18" id="KW-1133">Transmembrane helix</keyword>
<evidence type="ECO:0000256" key="5">
    <source>
        <dbReference type="ARBA" id="ARBA00022454"/>
    </source>
</evidence>
<dbReference type="SMART" id="SM00367">
    <property type="entry name" value="LRR_CC"/>
    <property type="match status" value="3"/>
</dbReference>
<keyword evidence="11 16" id="KW-0040">ANK repeat</keyword>
<evidence type="ECO:0000256" key="16">
    <source>
        <dbReference type="PROSITE-ProRule" id="PRU00023"/>
    </source>
</evidence>
<dbReference type="SMART" id="SM00248">
    <property type="entry name" value="ANK"/>
    <property type="match status" value="2"/>
</dbReference>
<dbReference type="SUPFAM" id="SSF48403">
    <property type="entry name" value="Ankyrin repeat"/>
    <property type="match status" value="1"/>
</dbReference>
<feature type="repeat" description="ANK" evidence="16">
    <location>
        <begin position="577"/>
        <end position="609"/>
    </location>
</feature>
<dbReference type="Pfam" id="PF13857">
    <property type="entry name" value="Ank_5"/>
    <property type="match status" value="1"/>
</dbReference>
<feature type="region of interest" description="Disordered" evidence="17">
    <location>
        <begin position="677"/>
        <end position="785"/>
    </location>
</feature>
<dbReference type="InterPro" id="IPR052311">
    <property type="entry name" value="MMS22L-TONSL_complex_comp"/>
</dbReference>
<evidence type="ECO:0000256" key="6">
    <source>
        <dbReference type="ARBA" id="ARBA00022614"/>
    </source>
</evidence>